<organism evidence="8 9">
    <name type="scientific">Handelsmanbacteria sp. (strain RIFCSPLOWO2_12_FULL_64_10)</name>
    <dbReference type="NCBI Taxonomy" id="1817868"/>
    <lineage>
        <taxon>Bacteria</taxon>
        <taxon>Candidatus Handelsmaniibacteriota</taxon>
    </lineage>
</organism>
<dbReference type="NCBIfam" id="TIGR01770">
    <property type="entry name" value="NDH_I_N"/>
    <property type="match status" value="1"/>
</dbReference>
<keyword evidence="3 5" id="KW-1133">Transmembrane helix</keyword>
<keyword evidence="5" id="KW-1003">Cell membrane</keyword>
<feature type="transmembrane region" description="Helical" evidence="5">
    <location>
        <begin position="238"/>
        <end position="260"/>
    </location>
</feature>
<dbReference type="HAMAP" id="MF_00445">
    <property type="entry name" value="NDH1_NuoN_1"/>
    <property type="match status" value="1"/>
</dbReference>
<dbReference type="InterPro" id="IPR001750">
    <property type="entry name" value="ND/Mrp_TM"/>
</dbReference>
<evidence type="ECO:0000256" key="5">
    <source>
        <dbReference type="HAMAP-Rule" id="MF_00445"/>
    </source>
</evidence>
<comment type="subcellular location">
    <subcellularLocation>
        <location evidence="5">Cell membrane</location>
        <topology evidence="5">Multi-pass membrane protein</topology>
    </subcellularLocation>
    <subcellularLocation>
        <location evidence="1">Endomembrane system</location>
        <topology evidence="1">Multi-pass membrane protein</topology>
    </subcellularLocation>
    <subcellularLocation>
        <location evidence="6">Membrane</location>
        <topology evidence="6">Multi-pass membrane protein</topology>
    </subcellularLocation>
</comment>
<comment type="caution">
    <text evidence="8">The sequence shown here is derived from an EMBL/GenBank/DDBJ whole genome shotgun (WGS) entry which is preliminary data.</text>
</comment>
<keyword evidence="5" id="KW-0520">NAD</keyword>
<evidence type="ECO:0000259" key="7">
    <source>
        <dbReference type="Pfam" id="PF00361"/>
    </source>
</evidence>
<dbReference type="GO" id="GO:0048038">
    <property type="term" value="F:quinone binding"/>
    <property type="evidence" value="ECO:0007669"/>
    <property type="project" value="UniProtKB-KW"/>
</dbReference>
<feature type="transmembrane region" description="Helical" evidence="5">
    <location>
        <begin position="73"/>
        <end position="95"/>
    </location>
</feature>
<dbReference type="GO" id="GO:0012505">
    <property type="term" value="C:endomembrane system"/>
    <property type="evidence" value="ECO:0007669"/>
    <property type="project" value="UniProtKB-SubCell"/>
</dbReference>
<feature type="transmembrane region" description="Helical" evidence="5">
    <location>
        <begin position="6"/>
        <end position="28"/>
    </location>
</feature>
<evidence type="ECO:0000313" key="8">
    <source>
        <dbReference type="EMBL" id="OGG44367.1"/>
    </source>
</evidence>
<dbReference type="GO" id="GO:0008137">
    <property type="term" value="F:NADH dehydrogenase (ubiquinone) activity"/>
    <property type="evidence" value="ECO:0007669"/>
    <property type="project" value="InterPro"/>
</dbReference>
<feature type="transmembrane region" description="Helical" evidence="5">
    <location>
        <begin position="325"/>
        <end position="347"/>
    </location>
</feature>
<dbReference type="Pfam" id="PF00361">
    <property type="entry name" value="Proton_antipo_M"/>
    <property type="match status" value="1"/>
</dbReference>
<comment type="subunit">
    <text evidence="5">NDH-1 is composed of 14 different subunits. Subunits NuoA, H, J, K, L, M, N constitute the membrane sector of the complex.</text>
</comment>
<feature type="domain" description="NADH:quinone oxidoreductase/Mrp antiporter transmembrane" evidence="7">
    <location>
        <begin position="123"/>
        <end position="418"/>
    </location>
</feature>
<comment type="function">
    <text evidence="5">NDH-1 shuttles electrons from NADH, via FMN and iron-sulfur (Fe-S) centers, to quinones in the respiratory chain. The immediate electron acceptor for the enzyme in this species is believed to be ubiquinone. Couples the redox reaction to proton translocation (for every two electrons transferred, four hydrogen ions are translocated across the cytoplasmic membrane), and thus conserves the redox energy in a proton gradient.</text>
</comment>
<protein>
    <recommendedName>
        <fullName evidence="5">NADH-quinone oxidoreductase subunit N</fullName>
        <ecNumber evidence="5">7.1.1.-</ecNumber>
    </recommendedName>
    <alternativeName>
        <fullName evidence="5">NADH dehydrogenase I subunit N</fullName>
    </alternativeName>
    <alternativeName>
        <fullName evidence="5">NDH-1 subunit N</fullName>
    </alternativeName>
</protein>
<dbReference type="InterPro" id="IPR010096">
    <property type="entry name" value="NADH-Q_OxRdtase_suN/2"/>
</dbReference>
<evidence type="ECO:0000256" key="1">
    <source>
        <dbReference type="ARBA" id="ARBA00004127"/>
    </source>
</evidence>
<dbReference type="GO" id="GO:0005886">
    <property type="term" value="C:plasma membrane"/>
    <property type="evidence" value="ECO:0007669"/>
    <property type="project" value="UniProtKB-SubCell"/>
</dbReference>
<evidence type="ECO:0000256" key="3">
    <source>
        <dbReference type="ARBA" id="ARBA00022989"/>
    </source>
</evidence>
<comment type="similarity">
    <text evidence="5">Belongs to the complex I subunit 2 family.</text>
</comment>
<feature type="transmembrane region" description="Helical" evidence="5">
    <location>
        <begin position="159"/>
        <end position="181"/>
    </location>
</feature>
<feature type="transmembrane region" description="Helical" evidence="5">
    <location>
        <begin position="367"/>
        <end position="390"/>
    </location>
</feature>
<sequence>MPDVNWTVIAPELVVAASALLVLVMDILAPRNRGVASAWVTLAGTCLALVVAYQQWGNWGYGFNAMVILDKYATFFNVVFLTGTGLTVFISTGYLRREGAGRSEYYFLILCATLGMMLMAAGTDLVVIFLGVELLSLSLYVLVGFTRARAESNESSLKYLLLGAFATGFLLYGIALIYGAVGTTNLQRVGAALAQRRVENLPLLLAGTGLLLVGLGFKVAAVPFHMWATDVYDGAPTAITAFLSAGPKAAGFAALLRVLVSALDSLRPEWSAALWVLAALTMTVGNLAAISQHSIKRMLAYSSIAHAGYVLVALTAMNDQGVSSALFYLFAYTFMNIGAFAVVILVSRQGEEGLDLRDYAGLAYRNPALALAMAVFMLSLAGFPPTAGFLGKFYIFGAAVKAGYVSLAIIGVLNSLISVYFYLGVVVNMYMKDPPENAQPVAVGPSAAFATGLAAIATLAIGIAPSWCLDLARETVASVLM</sequence>
<keyword evidence="4 5" id="KW-0472">Membrane</keyword>
<comment type="catalytic activity">
    <reaction evidence="5">
        <text>a quinone + NADH + 5 H(+)(in) = a quinol + NAD(+) + 4 H(+)(out)</text>
        <dbReference type="Rhea" id="RHEA:57888"/>
        <dbReference type="ChEBI" id="CHEBI:15378"/>
        <dbReference type="ChEBI" id="CHEBI:24646"/>
        <dbReference type="ChEBI" id="CHEBI:57540"/>
        <dbReference type="ChEBI" id="CHEBI:57945"/>
        <dbReference type="ChEBI" id="CHEBI:132124"/>
    </reaction>
</comment>
<keyword evidence="5" id="KW-0830">Ubiquinone</keyword>
<gene>
    <name evidence="5" type="primary">nuoN</name>
    <name evidence="8" type="ORF">A3F84_01010</name>
</gene>
<dbReference type="GO" id="GO:0050136">
    <property type="term" value="F:NADH dehydrogenase (quinone) (non-electrogenic) activity"/>
    <property type="evidence" value="ECO:0007669"/>
    <property type="project" value="UniProtKB-UniRule"/>
</dbReference>
<accession>A0A1F6C615</accession>
<evidence type="ECO:0000256" key="2">
    <source>
        <dbReference type="ARBA" id="ARBA00022692"/>
    </source>
</evidence>
<reference evidence="8 9" key="1">
    <citation type="journal article" date="2016" name="Nat. Commun.">
        <title>Thousands of microbial genomes shed light on interconnected biogeochemical processes in an aquifer system.</title>
        <authorList>
            <person name="Anantharaman K."/>
            <person name="Brown C.T."/>
            <person name="Hug L.A."/>
            <person name="Sharon I."/>
            <person name="Castelle C.J."/>
            <person name="Probst A.J."/>
            <person name="Thomas B.C."/>
            <person name="Singh A."/>
            <person name="Wilkins M.J."/>
            <person name="Karaoz U."/>
            <person name="Brodie E.L."/>
            <person name="Williams K.H."/>
            <person name="Hubbard S.S."/>
            <person name="Banfield J.F."/>
        </authorList>
    </citation>
    <scope>NUCLEOTIDE SEQUENCE [LARGE SCALE GENOMIC DNA]</scope>
    <source>
        <strain evidence="9">RIFCSPLOWO2_12_FULL_64_10</strain>
    </source>
</reference>
<dbReference type="PANTHER" id="PTHR22773">
    <property type="entry name" value="NADH DEHYDROGENASE"/>
    <property type="match status" value="1"/>
</dbReference>
<feature type="transmembrane region" description="Helical" evidence="5">
    <location>
        <begin position="35"/>
        <end position="53"/>
    </location>
</feature>
<dbReference type="AlphaFoldDB" id="A0A1F6C615"/>
<feature type="transmembrane region" description="Helical" evidence="5">
    <location>
        <begin position="107"/>
        <end position="132"/>
    </location>
</feature>
<evidence type="ECO:0000256" key="6">
    <source>
        <dbReference type="RuleBase" id="RU000320"/>
    </source>
</evidence>
<feature type="transmembrane region" description="Helical" evidence="5">
    <location>
        <begin position="272"/>
        <end position="292"/>
    </location>
</feature>
<evidence type="ECO:0000256" key="4">
    <source>
        <dbReference type="ARBA" id="ARBA00023136"/>
    </source>
</evidence>
<dbReference type="GO" id="GO:0042773">
    <property type="term" value="P:ATP synthesis coupled electron transport"/>
    <property type="evidence" value="ECO:0007669"/>
    <property type="project" value="InterPro"/>
</dbReference>
<name>A0A1F6C615_HANXR</name>
<feature type="transmembrane region" description="Helical" evidence="5">
    <location>
        <begin position="402"/>
        <end position="423"/>
    </location>
</feature>
<keyword evidence="5" id="KW-0874">Quinone</keyword>
<keyword evidence="5" id="KW-1278">Translocase</keyword>
<dbReference type="EC" id="7.1.1.-" evidence="5"/>
<feature type="transmembrane region" description="Helical" evidence="5">
    <location>
        <begin position="201"/>
        <end position="226"/>
    </location>
</feature>
<proteinExistence type="inferred from homology"/>
<evidence type="ECO:0000313" key="9">
    <source>
        <dbReference type="Proteomes" id="UP000178606"/>
    </source>
</evidence>
<keyword evidence="5" id="KW-0813">Transport</keyword>
<dbReference type="Proteomes" id="UP000178606">
    <property type="component" value="Unassembled WGS sequence"/>
</dbReference>
<keyword evidence="2 5" id="KW-0812">Transmembrane</keyword>
<feature type="transmembrane region" description="Helical" evidence="5">
    <location>
        <begin position="443"/>
        <end position="464"/>
    </location>
</feature>
<dbReference type="EMBL" id="MFKF01000405">
    <property type="protein sequence ID" value="OGG44367.1"/>
    <property type="molecule type" value="Genomic_DNA"/>
</dbReference>